<organism evidence="3 4">
    <name type="scientific">Rotaria magnacalcarata</name>
    <dbReference type="NCBI Taxonomy" id="392030"/>
    <lineage>
        <taxon>Eukaryota</taxon>
        <taxon>Metazoa</taxon>
        <taxon>Spiralia</taxon>
        <taxon>Gnathifera</taxon>
        <taxon>Rotifera</taxon>
        <taxon>Eurotatoria</taxon>
        <taxon>Bdelloidea</taxon>
        <taxon>Philodinida</taxon>
        <taxon>Philodinidae</taxon>
        <taxon>Rotaria</taxon>
    </lineage>
</organism>
<dbReference type="Gene3D" id="2.60.40.10">
    <property type="entry name" value="Immunoglobulins"/>
    <property type="match status" value="1"/>
</dbReference>
<dbReference type="PANTHER" id="PTHR23053:SF0">
    <property type="entry name" value="HYDROCEPHALUS-INDUCING PROTEIN HOMOLOG"/>
    <property type="match status" value="1"/>
</dbReference>
<sequence length="361" mass="40198">VTAGPTFHLRLKAIVTMPDLNVSNDTLDFATVKCGECKIATIQLKNPQEIRCEWVAIYPGEDTNSKQVGRFPRRGNISTSRRKPSTRIFEVLPPSGSLLPGQKINVQIKFTPTEEINYESRVLLRINQSSQRLMIICRGVGLEPQIIIGQMHGDIFEPTTSIIFNPILTHSQGDEQDIVIRNPCMFPIELYNLEFDKQYLEEEKILRLLPGYDENNNILLPTRTAGDKLPAELQKFHDDVVKRAEEEKQGETTKRTEETPYPIDGIEINGGELASSSQQPTASGERVGDRATSNSIGEPTESIGDKSEFTLKRVAEKIINYDMTPVAQALARHLGIDLTADGIQARNRRGISVIVHGPPGS</sequence>
<dbReference type="GO" id="GO:0005930">
    <property type="term" value="C:axoneme"/>
    <property type="evidence" value="ECO:0007669"/>
    <property type="project" value="TreeGrafter"/>
</dbReference>
<dbReference type="InterPro" id="IPR056305">
    <property type="entry name" value="Ig_CFAP65_10th"/>
</dbReference>
<dbReference type="GO" id="GO:0003341">
    <property type="term" value="P:cilium movement"/>
    <property type="evidence" value="ECO:0007669"/>
    <property type="project" value="TreeGrafter"/>
</dbReference>
<dbReference type="GO" id="GO:1904158">
    <property type="term" value="P:axonemal central apparatus assembly"/>
    <property type="evidence" value="ECO:0007669"/>
    <property type="project" value="TreeGrafter"/>
</dbReference>
<accession>A0A8S3CN77</accession>
<evidence type="ECO:0000313" key="4">
    <source>
        <dbReference type="Proteomes" id="UP000676336"/>
    </source>
</evidence>
<feature type="region of interest" description="Disordered" evidence="1">
    <location>
        <begin position="243"/>
        <end position="304"/>
    </location>
</feature>
<dbReference type="InterPro" id="IPR033305">
    <property type="entry name" value="Hydin-like"/>
</dbReference>
<dbReference type="Proteomes" id="UP000676336">
    <property type="component" value="Unassembled WGS sequence"/>
</dbReference>
<evidence type="ECO:0000256" key="1">
    <source>
        <dbReference type="SAM" id="MobiDB-lite"/>
    </source>
</evidence>
<dbReference type="AlphaFoldDB" id="A0A8S3CN77"/>
<name>A0A8S3CN77_9BILA</name>
<proteinExistence type="predicted"/>
<evidence type="ECO:0000259" key="2">
    <source>
        <dbReference type="Pfam" id="PF24291"/>
    </source>
</evidence>
<dbReference type="Pfam" id="PF24291">
    <property type="entry name" value="Ig_CFAP65"/>
    <property type="match status" value="1"/>
</dbReference>
<dbReference type="PANTHER" id="PTHR23053">
    <property type="entry name" value="DLEC1 DELETED IN LUNG AND ESOPHAGEAL CANCER 1"/>
    <property type="match status" value="1"/>
</dbReference>
<feature type="domain" description="CFAP65 tenth Ig-like" evidence="2">
    <location>
        <begin position="86"/>
        <end position="145"/>
    </location>
</feature>
<evidence type="ECO:0000313" key="3">
    <source>
        <dbReference type="EMBL" id="CAF4937935.1"/>
    </source>
</evidence>
<protein>
    <recommendedName>
        <fullName evidence="2">CFAP65 tenth Ig-like domain-containing protein</fullName>
    </recommendedName>
</protein>
<comment type="caution">
    <text evidence="3">The sequence shown here is derived from an EMBL/GenBank/DDBJ whole genome shotgun (WGS) entry which is preliminary data.</text>
</comment>
<dbReference type="EMBL" id="CAJOBI010184251">
    <property type="protein sequence ID" value="CAF4937935.1"/>
    <property type="molecule type" value="Genomic_DNA"/>
</dbReference>
<feature type="compositionally biased region" description="Basic and acidic residues" evidence="1">
    <location>
        <begin position="243"/>
        <end position="258"/>
    </location>
</feature>
<dbReference type="InterPro" id="IPR013783">
    <property type="entry name" value="Ig-like_fold"/>
</dbReference>
<gene>
    <name evidence="3" type="ORF">SMN809_LOCUS53500</name>
</gene>
<reference evidence="3" key="1">
    <citation type="submission" date="2021-02" db="EMBL/GenBank/DDBJ databases">
        <authorList>
            <person name="Nowell W R."/>
        </authorList>
    </citation>
    <scope>NUCLEOTIDE SEQUENCE</scope>
</reference>
<feature type="non-terminal residue" evidence="3">
    <location>
        <position position="361"/>
    </location>
</feature>
<feature type="non-terminal residue" evidence="3">
    <location>
        <position position="1"/>
    </location>
</feature>